<proteinExistence type="predicted"/>
<feature type="signal peptide" evidence="2">
    <location>
        <begin position="1"/>
        <end position="17"/>
    </location>
</feature>
<feature type="compositionally biased region" description="Acidic residues" evidence="1">
    <location>
        <begin position="113"/>
        <end position="132"/>
    </location>
</feature>
<sequence length="322" mass="33221">MLRSFVSALLLAAVVRAQSERCPGQYEMSVEGVEGIFCVADQRICIAQVYDGACPEIQEGLSYGSYCGVVATGVYGCKVLDANSIQTLTPAPEPTTETPVPEPDTPEPSSETPEPETPEPETPEPETPEPETPEPSSETPEPWSETPEPLSETPEPASQTPTPQPTTAAPSSIAPAPTTGPSSCDNNWSPMSVQGVAGVFCAPEPVCVADRENGGCPVAQDGLEYGATCGVVRTGVFGCIPNNSSGLPVDIAYPLPTSCAGNEAGDTPVSVEGVGTFCAMYPVCAGEIFGECPGVQEGLDRASVCATVRTGVYGCVLPAISQ</sequence>
<accession>A0A8K1CMU2</accession>
<reference evidence="3" key="1">
    <citation type="submission" date="2019-03" db="EMBL/GenBank/DDBJ databases">
        <title>Long read genome sequence of the mycoparasitic Pythium oligandrum ATCC 38472 isolated from sugarbeet rhizosphere.</title>
        <authorList>
            <person name="Gaulin E."/>
        </authorList>
    </citation>
    <scope>NUCLEOTIDE SEQUENCE</scope>
    <source>
        <strain evidence="3">ATCC 38472_TT</strain>
    </source>
</reference>
<organism evidence="3 4">
    <name type="scientific">Pythium oligandrum</name>
    <name type="common">Mycoparasitic fungus</name>
    <dbReference type="NCBI Taxonomy" id="41045"/>
    <lineage>
        <taxon>Eukaryota</taxon>
        <taxon>Sar</taxon>
        <taxon>Stramenopiles</taxon>
        <taxon>Oomycota</taxon>
        <taxon>Peronosporomycetes</taxon>
        <taxon>Pythiales</taxon>
        <taxon>Pythiaceae</taxon>
        <taxon>Pythium</taxon>
    </lineage>
</organism>
<dbReference type="PRINTS" id="PR01217">
    <property type="entry name" value="PRICHEXTENSN"/>
</dbReference>
<dbReference type="AlphaFoldDB" id="A0A8K1CMU2"/>
<feature type="chain" id="PRO_5035466384" evidence="2">
    <location>
        <begin position="18"/>
        <end position="322"/>
    </location>
</feature>
<keyword evidence="2" id="KW-0732">Signal</keyword>
<feature type="compositionally biased region" description="Low complexity" evidence="1">
    <location>
        <begin position="134"/>
        <end position="183"/>
    </location>
</feature>
<comment type="caution">
    <text evidence="3">The sequence shown here is derived from an EMBL/GenBank/DDBJ whole genome shotgun (WGS) entry which is preliminary data.</text>
</comment>
<name>A0A8K1CMU2_PYTOL</name>
<evidence type="ECO:0000256" key="2">
    <source>
        <dbReference type="SAM" id="SignalP"/>
    </source>
</evidence>
<dbReference type="OrthoDB" id="163959at2759"/>
<feature type="region of interest" description="Disordered" evidence="1">
    <location>
        <begin position="88"/>
        <end position="187"/>
    </location>
</feature>
<dbReference type="Proteomes" id="UP000794436">
    <property type="component" value="Unassembled WGS sequence"/>
</dbReference>
<evidence type="ECO:0000256" key="1">
    <source>
        <dbReference type="SAM" id="MobiDB-lite"/>
    </source>
</evidence>
<dbReference type="EMBL" id="SPLM01000037">
    <property type="protein sequence ID" value="TMW65793.1"/>
    <property type="molecule type" value="Genomic_DNA"/>
</dbReference>
<evidence type="ECO:0000313" key="3">
    <source>
        <dbReference type="EMBL" id="TMW65793.1"/>
    </source>
</evidence>
<gene>
    <name evidence="3" type="ORF">Poli38472_008435</name>
</gene>
<protein>
    <submittedName>
        <fullName evidence="3">Uncharacterized protein</fullName>
    </submittedName>
</protein>
<evidence type="ECO:0000313" key="4">
    <source>
        <dbReference type="Proteomes" id="UP000794436"/>
    </source>
</evidence>
<keyword evidence="4" id="KW-1185">Reference proteome</keyword>